<reference evidence="1 2" key="1">
    <citation type="submission" date="2016-05" db="EMBL/GenBank/DDBJ databases">
        <title>First whole genome sequencing of Entamoeba histolytica HM1:IMSS-clone-6.</title>
        <authorList>
            <person name="Mukherjee Avik.K."/>
            <person name="Izumyama S."/>
            <person name="Nakada-Tsukui K."/>
            <person name="Nozaki T."/>
        </authorList>
    </citation>
    <scope>NUCLEOTIDE SEQUENCE [LARGE SCALE GENOMIC DNA]</scope>
    <source>
        <strain evidence="1 2">HM1:IMSS clone 6</strain>
    </source>
</reference>
<dbReference type="VEuPathDB" id="AmoebaDB:EHI8A_137200"/>
<dbReference type="SUPFAM" id="SSF49452">
    <property type="entry name" value="Starch-binding domain-like"/>
    <property type="match status" value="1"/>
</dbReference>
<organism evidence="1 2">
    <name type="scientific">Entamoeba histolytica</name>
    <dbReference type="NCBI Taxonomy" id="5759"/>
    <lineage>
        <taxon>Eukaryota</taxon>
        <taxon>Amoebozoa</taxon>
        <taxon>Evosea</taxon>
        <taxon>Archamoebae</taxon>
        <taxon>Mastigamoebida</taxon>
        <taxon>Entamoebidae</taxon>
        <taxon>Entamoeba</taxon>
    </lineage>
</organism>
<accession>A0A5K1TYB9</accession>
<sequence length="151" mass="17668">MNTAITISFSIHYKTNFGEELFLNLDDSTCRKLTWTPGHIWMGSVTVVRPRSIRWWYSVVKDDSVIRIEGMTYPRIYRLDKLHKYFHVFDRWENPLSSVSPLTLLEKPTPTISDDQLNRIRSKLSIKPKKSPYITSFLVRIPSSIRSCADC</sequence>
<dbReference type="Proteomes" id="UP000078387">
    <property type="component" value="Unassembled WGS sequence"/>
</dbReference>
<protein>
    <submittedName>
        <fullName evidence="1">Uncharacterized protein</fullName>
    </submittedName>
</protein>
<comment type="caution">
    <text evidence="1">The sequence shown here is derived from an EMBL/GenBank/DDBJ whole genome shotgun (WGS) entry which is preliminary data.</text>
</comment>
<name>A0A5K1TYB9_ENTHI</name>
<dbReference type="VEuPathDB" id="AmoebaDB:EHI5A_039400"/>
<dbReference type="VEuPathDB" id="AmoebaDB:EHI7A_035920"/>
<dbReference type="AlphaFoldDB" id="A0A5K1TYB9"/>
<proteinExistence type="predicted"/>
<dbReference type="VEuPathDB" id="AmoebaDB:KM1_053090"/>
<dbReference type="InterPro" id="IPR013784">
    <property type="entry name" value="Carb-bd-like_fold"/>
</dbReference>
<dbReference type="OMA" id="HIWMGTV"/>
<evidence type="ECO:0000313" key="1">
    <source>
        <dbReference type="EMBL" id="GAT95664.1"/>
    </source>
</evidence>
<dbReference type="VEuPathDB" id="AmoebaDB:EHI_074010"/>
<evidence type="ECO:0000313" key="2">
    <source>
        <dbReference type="Proteomes" id="UP000078387"/>
    </source>
</evidence>
<dbReference type="GO" id="GO:0030246">
    <property type="term" value="F:carbohydrate binding"/>
    <property type="evidence" value="ECO:0007669"/>
    <property type="project" value="InterPro"/>
</dbReference>
<gene>
    <name evidence="1" type="ORF">CL6EHI_074010</name>
</gene>
<dbReference type="EMBL" id="BDEQ01000001">
    <property type="protein sequence ID" value="GAT95664.1"/>
    <property type="molecule type" value="Genomic_DNA"/>
</dbReference>